<evidence type="ECO:0000313" key="1">
    <source>
        <dbReference type="EnsemblFungi" id="FOXG_11933P0"/>
    </source>
</evidence>
<sequence>MTSPHNPTVLIRAEELKQPQFLYWLDKQELHEFKNYSHFTDPSSILSSSYDYILITIDAKSVQSEEGEELVKIIGQAARDKTTKKADVAYVDSMGNGFILEDYVPSISSSFSKLYNACGVSNCVIWSSTQCALNIFPLFAVFIGLELLGWPKIKDIDTESEVWRLTTAAAKEVQMLDVCGEAGTQTAQATSESTFVQMFAYLEEKLRPLDFQAFNQFHHGGKVVEQYRMHIERCISQGVAEGKPMSALKTLLQNINH</sequence>
<accession>A0A0D2Y6M3</accession>
<reference evidence="1" key="2">
    <citation type="submission" date="2025-08" db="UniProtKB">
        <authorList>
            <consortium name="EnsemblFungi"/>
        </authorList>
    </citation>
    <scope>IDENTIFICATION</scope>
    <source>
        <strain evidence="1">4287 / CBS 123668 / FGSC 9935 / NRRL 34936</strain>
    </source>
</reference>
<protein>
    <submittedName>
        <fullName evidence="1">Uncharacterized protein</fullName>
    </submittedName>
</protein>
<dbReference type="AlphaFoldDB" id="A0A0D2Y6M3"/>
<dbReference type="EnsemblFungi" id="FOXG_11933T0">
    <property type="protein sequence ID" value="FOXG_11933P0"/>
    <property type="gene ID" value="FOXG_11933"/>
</dbReference>
<proteinExistence type="predicted"/>
<evidence type="ECO:0000313" key="2">
    <source>
        <dbReference type="Proteomes" id="UP000002489"/>
    </source>
</evidence>
<dbReference type="Proteomes" id="UP000002489">
    <property type="component" value="Unassembled WGS sequence"/>
</dbReference>
<reference evidence="2" key="1">
    <citation type="journal article" date="2012" name="Mol. Plant Microbe Interact.">
        <title>A highly conserved effector in Fusarium oxysporum is required for full virulence on Arabidopsis.</title>
        <authorList>
            <person name="Thatcher L.F."/>
            <person name="Gardiner D.M."/>
            <person name="Kazan K."/>
            <person name="Manners J."/>
        </authorList>
    </citation>
    <scope>NUCLEOTIDE SEQUENCE [LARGE SCALE GENOMIC DNA]</scope>
    <source>
        <strain evidence="2">Fo5176</strain>
    </source>
</reference>
<organism evidence="1 2">
    <name type="scientific">Fusarium oxysporum (strain Fo5176)</name>
    <name type="common">Fusarium vascular wilt</name>
    <dbReference type="NCBI Taxonomy" id="660025"/>
    <lineage>
        <taxon>Eukaryota</taxon>
        <taxon>Fungi</taxon>
        <taxon>Dikarya</taxon>
        <taxon>Ascomycota</taxon>
        <taxon>Pezizomycotina</taxon>
        <taxon>Sordariomycetes</taxon>
        <taxon>Hypocreomycetidae</taxon>
        <taxon>Hypocreales</taxon>
        <taxon>Nectriaceae</taxon>
        <taxon>Fusarium</taxon>
        <taxon>Fusarium oxysporum species complex</taxon>
    </lineage>
</organism>
<name>A0A0D2Y6M3_FUSOF</name>